<dbReference type="Proteomes" id="UP000296079">
    <property type="component" value="Chromosome 1"/>
</dbReference>
<feature type="transmembrane region" description="Helical" evidence="6">
    <location>
        <begin position="187"/>
        <end position="206"/>
    </location>
</feature>
<dbReference type="Pfam" id="PF01740">
    <property type="entry name" value="STAS"/>
    <property type="match status" value="1"/>
</dbReference>
<evidence type="ECO:0000313" key="10">
    <source>
        <dbReference type="Proteomes" id="UP000008210"/>
    </source>
</evidence>
<reference evidence="9 11" key="2">
    <citation type="submission" date="2019-04" db="EMBL/GenBank/DDBJ databases">
        <title>Long-read de novo sequencing of Cupriavidus necator H16.</title>
        <authorList>
            <person name="Little G.T."/>
            <person name="Ehsaan M."/>
            <person name="Arenas-Lopez C."/>
            <person name="Jawed K."/>
            <person name="Winzer K."/>
            <person name="Kovacs K."/>
            <person name="Malys N."/>
            <person name="Minton N.P."/>
        </authorList>
    </citation>
    <scope>NUCLEOTIDE SEQUENCE [LARGE SCALE GENOMIC DNA]</scope>
    <source>
        <strain evidence="9 11">H16</strain>
    </source>
</reference>
<dbReference type="GO" id="GO:0016020">
    <property type="term" value="C:membrane"/>
    <property type="evidence" value="ECO:0007669"/>
    <property type="project" value="UniProtKB-SubCell"/>
</dbReference>
<keyword evidence="4 6" id="KW-0472">Membrane</keyword>
<keyword evidence="2 6" id="KW-0812">Transmembrane</keyword>
<name>Q0KA44_CUPNH</name>
<feature type="transmembrane region" description="Helical" evidence="6">
    <location>
        <begin position="142"/>
        <end position="167"/>
    </location>
</feature>
<feature type="transmembrane region" description="Helical" evidence="6">
    <location>
        <begin position="258"/>
        <end position="277"/>
    </location>
</feature>
<sequence>MCPASDAPGSSTPPDTGRANDVALTRSQRLGRDVIAGCSIAGLLLPEAVAYAGIANLPAQAGLVGLLVGLVIYGIVGTSRFAVVSATSSSAAVLAAATLSTSGADAALRLALAAGFVTLAGVFLVLAGIARLGGITDFIAKPVLRGFTFGLAVIIILRQISSIAGIHPTHSDLPRFTYQFLHESAGWNLNALAACLAALALLFALARLRRVPGPLVVIVLGITAAYATDLSHYGIAEVGTIDLANVTIGLPDLQRIQWLRVGELAFALVLILYAESYGSIRSFALKYGDVTSPNRDLVALGLANIGSGLLHGMAVGAGYSATSANEAAGAQSRLAGWCAAAVIALIVAALLPQLARTPEPVLAAIVIHAVSHTLRLDAFRPYWTWRRDRLLVVAACVAVVLLGVLDGLLVAIGISLMLTLRSFSEPRVSELGRLGSSHDYVDIAAHPEARTLSGVLIVRPEAPMFFANAERMLARARHLHEAAGPGLHTLVFSMEETPDIDGSTIEALHTFASEVAAKGQRLLLVRLKPPVLAVLTRAASETLPRESLHELSVDECVRSLGQTWEPA</sequence>
<dbReference type="InterPro" id="IPR002645">
    <property type="entry name" value="STAS_dom"/>
</dbReference>
<accession>Q0KA44</accession>
<gene>
    <name evidence="8" type="ordered locus">H16_A2027</name>
    <name evidence="9" type="ORF">E6A55_10395</name>
</gene>
<feature type="transmembrane region" description="Helical" evidence="6">
    <location>
        <begin position="81"/>
        <end position="100"/>
    </location>
</feature>
<evidence type="ECO:0000256" key="6">
    <source>
        <dbReference type="SAM" id="Phobius"/>
    </source>
</evidence>
<dbReference type="RefSeq" id="WP_011615463.1">
    <property type="nucleotide sequence ID" value="NC_008313.1"/>
</dbReference>
<dbReference type="InterPro" id="IPR011547">
    <property type="entry name" value="SLC26A/SulP_dom"/>
</dbReference>
<dbReference type="HOGENOM" id="CLU_003182_13_0_4"/>
<dbReference type="PANTHER" id="PTHR11814">
    <property type="entry name" value="SULFATE TRANSPORTER"/>
    <property type="match status" value="1"/>
</dbReference>
<feature type="transmembrane region" description="Helical" evidence="6">
    <location>
        <begin position="334"/>
        <end position="355"/>
    </location>
</feature>
<feature type="transmembrane region" description="Helical" evidence="6">
    <location>
        <begin position="106"/>
        <end position="130"/>
    </location>
</feature>
<dbReference type="SUPFAM" id="SSF52091">
    <property type="entry name" value="SpoIIaa-like"/>
    <property type="match status" value="1"/>
</dbReference>
<dbReference type="eggNOG" id="COG0659">
    <property type="taxonomic scope" value="Bacteria"/>
</dbReference>
<evidence type="ECO:0000256" key="4">
    <source>
        <dbReference type="ARBA" id="ARBA00023136"/>
    </source>
</evidence>
<dbReference type="PROSITE" id="PS50801">
    <property type="entry name" value="STAS"/>
    <property type="match status" value="1"/>
</dbReference>
<keyword evidence="3 6" id="KW-1133">Transmembrane helix</keyword>
<evidence type="ECO:0000256" key="1">
    <source>
        <dbReference type="ARBA" id="ARBA00004141"/>
    </source>
</evidence>
<dbReference type="AlphaFoldDB" id="Q0KA44"/>
<feature type="transmembrane region" description="Helical" evidence="6">
    <location>
        <begin position="390"/>
        <end position="418"/>
    </location>
</feature>
<feature type="region of interest" description="Disordered" evidence="5">
    <location>
        <begin position="1"/>
        <end position="20"/>
    </location>
</feature>
<protein>
    <submittedName>
        <fullName evidence="9">SulP family inorganic anion transporter</fullName>
    </submittedName>
    <submittedName>
        <fullName evidence="8">Sulfate permease family (SulP) transporter</fullName>
    </submittedName>
</protein>
<evidence type="ECO:0000256" key="2">
    <source>
        <dbReference type="ARBA" id="ARBA00022692"/>
    </source>
</evidence>
<organism evidence="8 10">
    <name type="scientific">Cupriavidus necator (strain ATCC 17699 / DSM 428 / KCTC 22496 / NCIMB 10442 / H16 / Stanier 337)</name>
    <name type="common">Ralstonia eutropha</name>
    <dbReference type="NCBI Taxonomy" id="381666"/>
    <lineage>
        <taxon>Bacteria</taxon>
        <taxon>Pseudomonadati</taxon>
        <taxon>Pseudomonadota</taxon>
        <taxon>Betaproteobacteria</taxon>
        <taxon>Burkholderiales</taxon>
        <taxon>Burkholderiaceae</taxon>
        <taxon>Cupriavidus</taxon>
    </lineage>
</organism>
<dbReference type="KEGG" id="reh:H16_A2027"/>
<dbReference type="CDD" id="cd07042">
    <property type="entry name" value="STAS_SulP_like_sulfate_transporter"/>
    <property type="match status" value="1"/>
</dbReference>
<evidence type="ECO:0000256" key="3">
    <source>
        <dbReference type="ARBA" id="ARBA00022989"/>
    </source>
</evidence>
<comment type="subcellular location">
    <subcellularLocation>
        <location evidence="1">Membrane</location>
        <topology evidence="1">Multi-pass membrane protein</topology>
    </subcellularLocation>
</comment>
<dbReference type="Gene3D" id="3.30.750.24">
    <property type="entry name" value="STAS domain"/>
    <property type="match status" value="1"/>
</dbReference>
<evidence type="ECO:0000256" key="5">
    <source>
        <dbReference type="SAM" id="MobiDB-lite"/>
    </source>
</evidence>
<dbReference type="PATRIC" id="fig|381666.6.peg.2435"/>
<reference evidence="8 10" key="1">
    <citation type="journal article" date="2006" name="Nat. Biotechnol.">
        <title>Genome sequence of the bioplastic-producing 'Knallgas' bacterium Ralstonia eutropha H16.</title>
        <authorList>
            <person name="Pohlmann A."/>
            <person name="Fricke W.F."/>
            <person name="Reinecke F."/>
            <person name="Kusian B."/>
            <person name="Liesegang H."/>
            <person name="Cramm R."/>
            <person name="Eitinger T."/>
            <person name="Ewering C."/>
            <person name="Potter M."/>
            <person name="Schwartz E."/>
            <person name="Strittmatter A."/>
            <person name="Voss I."/>
            <person name="Gottschalk G."/>
            <person name="Steinbuechel A."/>
            <person name="Friedrich B."/>
            <person name="Bowien B."/>
        </authorList>
    </citation>
    <scope>NUCLEOTIDE SEQUENCE [LARGE SCALE GENOMIC DNA]</scope>
    <source>
        <strain evidence="10">ATCC 17699 / DSM 428 / KCTC 22496 / NCIMB 10442 / H16 / Stanier 337</strain>
        <strain evidence="8">H16</strain>
    </source>
</reference>
<dbReference type="EMBL" id="AM260479">
    <property type="protein sequence ID" value="CAJ93127.1"/>
    <property type="molecule type" value="Genomic_DNA"/>
</dbReference>
<evidence type="ECO:0000313" key="9">
    <source>
        <dbReference type="EMBL" id="QCC02665.1"/>
    </source>
</evidence>
<dbReference type="EMBL" id="CP039287">
    <property type="protein sequence ID" value="QCC02665.1"/>
    <property type="molecule type" value="Genomic_DNA"/>
</dbReference>
<dbReference type="STRING" id="381666.H16_A2027"/>
<dbReference type="Pfam" id="PF00916">
    <property type="entry name" value="Sulfate_transp"/>
    <property type="match status" value="1"/>
</dbReference>
<dbReference type="OrthoDB" id="9177189at2"/>
<feature type="domain" description="STAS" evidence="7">
    <location>
        <begin position="445"/>
        <end position="560"/>
    </location>
</feature>
<dbReference type="Proteomes" id="UP000008210">
    <property type="component" value="Chromosome 1"/>
</dbReference>
<dbReference type="InterPro" id="IPR036513">
    <property type="entry name" value="STAS_dom_sf"/>
</dbReference>
<dbReference type="GO" id="GO:0055085">
    <property type="term" value="P:transmembrane transport"/>
    <property type="evidence" value="ECO:0007669"/>
    <property type="project" value="InterPro"/>
</dbReference>
<evidence type="ECO:0000313" key="8">
    <source>
        <dbReference type="EMBL" id="CAJ93127.1"/>
    </source>
</evidence>
<evidence type="ECO:0000313" key="11">
    <source>
        <dbReference type="Proteomes" id="UP000296079"/>
    </source>
</evidence>
<feature type="transmembrane region" description="Helical" evidence="6">
    <location>
        <begin position="59"/>
        <end position="76"/>
    </location>
</feature>
<feature type="transmembrane region" description="Helical" evidence="6">
    <location>
        <begin position="297"/>
        <end position="322"/>
    </location>
</feature>
<evidence type="ECO:0000259" key="7">
    <source>
        <dbReference type="PROSITE" id="PS50801"/>
    </source>
</evidence>
<keyword evidence="10" id="KW-1185">Reference proteome</keyword>
<dbReference type="InterPro" id="IPR001902">
    <property type="entry name" value="SLC26A/SulP_fam"/>
</dbReference>
<proteinExistence type="predicted"/>